<evidence type="ECO:0000313" key="2">
    <source>
        <dbReference type="Proteomes" id="UP000277864"/>
    </source>
</evidence>
<dbReference type="EMBL" id="PXZH01000003">
    <property type="protein sequence ID" value="RST89100.1"/>
    <property type="molecule type" value="Genomic_DNA"/>
</dbReference>
<keyword evidence="2" id="KW-1185">Reference proteome</keyword>
<sequence>MARVLSVIESSVLNLVPQGMDNRRNLKEIASLIDLDMRSIQEIINRLISYGVPICAFRGNNQSGVYIPTNQEELRLGTRAVKSQIKEMMIRVDRVEKADLINWKSAVVTTKQSELEV</sequence>
<evidence type="ECO:0000313" key="1">
    <source>
        <dbReference type="EMBL" id="RST89100.1"/>
    </source>
</evidence>
<accession>A0A3S0AWZ9</accession>
<dbReference type="AlphaFoldDB" id="A0A3S0AWZ9"/>
<organism evidence="1 2">
    <name type="scientific">Vagococcus humatus</name>
    <dbReference type="NCBI Taxonomy" id="1889241"/>
    <lineage>
        <taxon>Bacteria</taxon>
        <taxon>Bacillati</taxon>
        <taxon>Bacillota</taxon>
        <taxon>Bacilli</taxon>
        <taxon>Lactobacillales</taxon>
        <taxon>Enterococcaceae</taxon>
        <taxon>Vagococcus</taxon>
    </lineage>
</organism>
<dbReference type="RefSeq" id="WP_125943527.1">
    <property type="nucleotide sequence ID" value="NZ_PXZH01000003.1"/>
</dbReference>
<dbReference type="Proteomes" id="UP000277864">
    <property type="component" value="Unassembled WGS sequence"/>
</dbReference>
<reference evidence="1 2" key="1">
    <citation type="submission" date="2018-03" db="EMBL/GenBank/DDBJ databases">
        <authorList>
            <person name="Gulvik C.A."/>
        </authorList>
    </citation>
    <scope>NUCLEOTIDE SEQUENCE [LARGE SCALE GENOMIC DNA]</scope>
    <source>
        <strain evidence="1 2">JCM 31581</strain>
    </source>
</reference>
<proteinExistence type="predicted"/>
<comment type="caution">
    <text evidence="1">The sequence shown here is derived from an EMBL/GenBank/DDBJ whole genome shotgun (WGS) entry which is preliminary data.</text>
</comment>
<gene>
    <name evidence="1" type="ORF">C7P63_07375</name>
</gene>
<name>A0A3S0AWZ9_9ENTE</name>
<protein>
    <submittedName>
        <fullName evidence="1">DNA replication protein</fullName>
    </submittedName>
</protein>
<dbReference type="OrthoDB" id="2294204at2"/>